<comment type="similarity">
    <text evidence="1">Belongs to the stealth family.</text>
</comment>
<dbReference type="PANTHER" id="PTHR24045:SF0">
    <property type="entry name" value="N-ACETYLGLUCOSAMINE-1-PHOSPHOTRANSFERASE SUBUNITS ALPHA_BETA"/>
    <property type="match status" value="1"/>
</dbReference>
<evidence type="ECO:0000259" key="3">
    <source>
        <dbReference type="Pfam" id="PF11380"/>
    </source>
</evidence>
<evidence type="ECO:0000256" key="1">
    <source>
        <dbReference type="ARBA" id="ARBA00007583"/>
    </source>
</evidence>
<proteinExistence type="inferred from homology"/>
<evidence type="ECO:0000313" key="5">
    <source>
        <dbReference type="EMBL" id="QHT10970.1"/>
    </source>
</evidence>
<feature type="domain" description="Stealth protein CR1 conserved region 1" evidence="4">
    <location>
        <begin position="41"/>
        <end position="62"/>
    </location>
</feature>
<sequence>MNRKYLIFILILFILFLVVILYRNYAIESFEDSTEYTDDIKIDIVYTWVDGNDPKWKQKKAESTSNITPQVYEDARYQNMDELKYSLRSVFKYANWVNKIYIVVDDIQSPMFVNIENPKIQIVKHSEIMSHEYLPVFNSVAIEANIHHIPNLSENFLYLNDDVFFGNFVSKRDVYNICYYEENPFFDSTEISEKDDEWICNIKNGYQLIKTKYPNAKLYIPTHDSHFCKRSLMYEIENTWTDVYKNTLKQKLRKTNTDVKCNSICLPKMQYILGICKGIYKPILANTDEHLYFDMFNQNDIGELRNIGTTKPKFFCVNNNNSYSEELYNIMNRFFDFKSPYEI</sequence>
<dbReference type="Pfam" id="PF17101">
    <property type="entry name" value="Stealth_CR1"/>
    <property type="match status" value="1"/>
</dbReference>
<dbReference type="PANTHER" id="PTHR24045">
    <property type="match status" value="1"/>
</dbReference>
<feature type="domain" description="Stealth protein CR2 conserved region 2" evidence="3">
    <location>
        <begin position="76"/>
        <end position="176"/>
    </location>
</feature>
<dbReference type="InterPro" id="IPR021520">
    <property type="entry name" value="Stealth_CR2"/>
</dbReference>
<name>A0A6C0D3Y0_9ZZZZ</name>
<dbReference type="Pfam" id="PF11380">
    <property type="entry name" value="Stealth_CR2"/>
    <property type="match status" value="1"/>
</dbReference>
<keyword evidence="2" id="KW-0808">Transferase</keyword>
<dbReference type="AlphaFoldDB" id="A0A6C0D3Y0"/>
<evidence type="ECO:0008006" key="6">
    <source>
        <dbReference type="Google" id="ProtNLM"/>
    </source>
</evidence>
<dbReference type="EMBL" id="MN739530">
    <property type="protein sequence ID" value="QHT10970.1"/>
    <property type="molecule type" value="Genomic_DNA"/>
</dbReference>
<dbReference type="GO" id="GO:0016772">
    <property type="term" value="F:transferase activity, transferring phosphorus-containing groups"/>
    <property type="evidence" value="ECO:0007669"/>
    <property type="project" value="InterPro"/>
</dbReference>
<protein>
    <recommendedName>
        <fullName evidence="6">Stealth protein CR2 conserved region 2 domain-containing protein</fullName>
    </recommendedName>
</protein>
<dbReference type="InterPro" id="IPR047141">
    <property type="entry name" value="Stealth"/>
</dbReference>
<evidence type="ECO:0000256" key="2">
    <source>
        <dbReference type="ARBA" id="ARBA00022679"/>
    </source>
</evidence>
<dbReference type="GO" id="GO:0005794">
    <property type="term" value="C:Golgi apparatus"/>
    <property type="evidence" value="ECO:0007669"/>
    <property type="project" value="TreeGrafter"/>
</dbReference>
<organism evidence="5">
    <name type="scientific">viral metagenome</name>
    <dbReference type="NCBI Taxonomy" id="1070528"/>
    <lineage>
        <taxon>unclassified sequences</taxon>
        <taxon>metagenomes</taxon>
        <taxon>organismal metagenomes</taxon>
    </lineage>
</organism>
<dbReference type="InterPro" id="IPR031358">
    <property type="entry name" value="Stealth_CR1"/>
</dbReference>
<accession>A0A6C0D3Y0</accession>
<evidence type="ECO:0000259" key="4">
    <source>
        <dbReference type="Pfam" id="PF17101"/>
    </source>
</evidence>
<reference evidence="5" key="1">
    <citation type="journal article" date="2020" name="Nature">
        <title>Giant virus diversity and host interactions through global metagenomics.</title>
        <authorList>
            <person name="Schulz F."/>
            <person name="Roux S."/>
            <person name="Paez-Espino D."/>
            <person name="Jungbluth S."/>
            <person name="Walsh D.A."/>
            <person name="Denef V.J."/>
            <person name="McMahon K.D."/>
            <person name="Konstantinidis K.T."/>
            <person name="Eloe-Fadrosh E.A."/>
            <person name="Kyrpides N.C."/>
            <person name="Woyke T."/>
        </authorList>
    </citation>
    <scope>NUCLEOTIDE SEQUENCE</scope>
    <source>
        <strain evidence="5">GVMAG-M-3300023174-111</strain>
    </source>
</reference>